<evidence type="ECO:0000259" key="1">
    <source>
        <dbReference type="Pfam" id="PF12697"/>
    </source>
</evidence>
<dbReference type="GO" id="GO:0046503">
    <property type="term" value="P:glycerolipid catabolic process"/>
    <property type="evidence" value="ECO:0007669"/>
    <property type="project" value="TreeGrafter"/>
</dbReference>
<feature type="domain" description="AB hydrolase-1" evidence="1">
    <location>
        <begin position="30"/>
        <end position="248"/>
    </location>
</feature>
<dbReference type="Pfam" id="PF12697">
    <property type="entry name" value="Abhydrolase_6"/>
    <property type="match status" value="1"/>
</dbReference>
<dbReference type="SUPFAM" id="SSF53474">
    <property type="entry name" value="alpha/beta-Hydrolases"/>
    <property type="match status" value="1"/>
</dbReference>
<proteinExistence type="predicted"/>
<dbReference type="InterPro" id="IPR050471">
    <property type="entry name" value="AB_hydrolase"/>
</dbReference>
<dbReference type="PANTHER" id="PTHR43433">
    <property type="entry name" value="HYDROLASE, ALPHA/BETA FOLD FAMILY PROTEIN"/>
    <property type="match status" value="1"/>
</dbReference>
<protein>
    <submittedName>
        <fullName evidence="2">Lysophospholipase, alpha-beta hydrolase superfamily</fullName>
    </submittedName>
</protein>
<dbReference type="Gene3D" id="3.40.50.1820">
    <property type="entry name" value="alpha/beta hydrolase"/>
    <property type="match status" value="1"/>
</dbReference>
<dbReference type="GO" id="GO:0004806">
    <property type="term" value="F:triacylglycerol lipase activity"/>
    <property type="evidence" value="ECO:0007669"/>
    <property type="project" value="TreeGrafter"/>
</dbReference>
<dbReference type="InterPro" id="IPR029058">
    <property type="entry name" value="AB_hydrolase_fold"/>
</dbReference>
<dbReference type="RefSeq" id="WP_088959876.1">
    <property type="nucleotide sequence ID" value="NZ_LT607410.1"/>
</dbReference>
<dbReference type="AlphaFoldDB" id="A0A1C4V3S7"/>
<dbReference type="PANTHER" id="PTHR43433:SF5">
    <property type="entry name" value="AB HYDROLASE-1 DOMAIN-CONTAINING PROTEIN"/>
    <property type="match status" value="1"/>
</dbReference>
<name>A0A1C4V3S7_9ACTN</name>
<sequence>MTDATLAVGTVRSADGTTIAYERSGDGPAIVLVGGAFNDRTTTRAVAAALAGDFTVFGYDRRGRGDSADTAPYAVQREIEDLAALIGAAGGTAYLYGISSGAILAALAAAAGLPVAGLALFEPPFRVGPHDGSGAALAPRLAELVTAGRRGDAVECFLRDAVGLPADQVRGMRDQPMWSWLEMMAPSLVHDATVSGDGSLPADRLATITVPTVVLDSTGSPQWLRDATGATADAVPGARRVSLEGGFHEVPADRLAAELRRLLLG</sequence>
<gene>
    <name evidence="2" type="ORF">GA0074696_0853</name>
</gene>
<dbReference type="Proteomes" id="UP000198228">
    <property type="component" value="Chromosome I"/>
</dbReference>
<keyword evidence="2" id="KW-0378">Hydrolase</keyword>
<evidence type="ECO:0000313" key="2">
    <source>
        <dbReference type="EMBL" id="SCE78708.1"/>
    </source>
</evidence>
<accession>A0A1C4V3S7</accession>
<organism evidence="2 3">
    <name type="scientific">Micromonospora purpureochromogenes</name>
    <dbReference type="NCBI Taxonomy" id="47872"/>
    <lineage>
        <taxon>Bacteria</taxon>
        <taxon>Bacillati</taxon>
        <taxon>Actinomycetota</taxon>
        <taxon>Actinomycetes</taxon>
        <taxon>Micromonosporales</taxon>
        <taxon>Micromonosporaceae</taxon>
        <taxon>Micromonospora</taxon>
    </lineage>
</organism>
<dbReference type="EMBL" id="LT607410">
    <property type="protein sequence ID" value="SCE78708.1"/>
    <property type="molecule type" value="Genomic_DNA"/>
</dbReference>
<dbReference type="InterPro" id="IPR000073">
    <property type="entry name" value="AB_hydrolase_1"/>
</dbReference>
<reference evidence="2 3" key="1">
    <citation type="submission" date="2016-06" db="EMBL/GenBank/DDBJ databases">
        <authorList>
            <person name="Kjaerup R.B."/>
            <person name="Dalgaard T.S."/>
            <person name="Juul-Madsen H.R."/>
        </authorList>
    </citation>
    <scope>NUCLEOTIDE SEQUENCE [LARGE SCALE GENOMIC DNA]</scope>
    <source>
        <strain evidence="2 3">DSM 43821</strain>
    </source>
</reference>
<evidence type="ECO:0000313" key="3">
    <source>
        <dbReference type="Proteomes" id="UP000198228"/>
    </source>
</evidence>